<accession>A0A5B9EGR7</accession>
<dbReference type="KEGG" id="talb:FTW19_15390"/>
<dbReference type="EMBL" id="CP042806">
    <property type="protein sequence ID" value="QEE29256.1"/>
    <property type="molecule type" value="Genomic_DNA"/>
</dbReference>
<proteinExistence type="predicted"/>
<dbReference type="Proteomes" id="UP000321820">
    <property type="component" value="Chromosome"/>
</dbReference>
<protein>
    <submittedName>
        <fullName evidence="1">Uncharacterized protein</fullName>
    </submittedName>
</protein>
<dbReference type="AlphaFoldDB" id="A0A5B9EGR7"/>
<evidence type="ECO:0000313" key="1">
    <source>
        <dbReference type="EMBL" id="QEE29256.1"/>
    </source>
</evidence>
<dbReference type="RefSeq" id="WP_147648450.1">
    <property type="nucleotide sequence ID" value="NZ_CP042806.1"/>
</dbReference>
<reference evidence="1 2" key="1">
    <citation type="submission" date="2019-08" db="EMBL/GenBank/DDBJ databases">
        <title>Complete genome sequence of Terriglobus albidus strain ORNL.</title>
        <authorList>
            <person name="Podar M."/>
        </authorList>
    </citation>
    <scope>NUCLEOTIDE SEQUENCE [LARGE SCALE GENOMIC DNA]</scope>
    <source>
        <strain evidence="1 2">ORNL</strain>
    </source>
</reference>
<sequence>MQTDNLISLKDDMIAFIAGHGMHRMNAYVHEDIPTVVFEEEHADSWKDFVEHAKAAGVSFLTMSEVTLEKRDIEILIEQLRAREFPDSDDTPDIDDAQYLVNYVGKTGYLQLGFAYNGIMFIYETSTEWYDRFQQLMESVSDFDSIIVDDPDADE</sequence>
<keyword evidence="2" id="KW-1185">Reference proteome</keyword>
<dbReference type="OrthoDB" id="117309at2"/>
<gene>
    <name evidence="1" type="ORF">FTW19_15390</name>
</gene>
<name>A0A5B9EGR7_9BACT</name>
<organism evidence="1 2">
    <name type="scientific">Terriglobus albidus</name>
    <dbReference type="NCBI Taxonomy" id="1592106"/>
    <lineage>
        <taxon>Bacteria</taxon>
        <taxon>Pseudomonadati</taxon>
        <taxon>Acidobacteriota</taxon>
        <taxon>Terriglobia</taxon>
        <taxon>Terriglobales</taxon>
        <taxon>Acidobacteriaceae</taxon>
        <taxon>Terriglobus</taxon>
    </lineage>
</organism>
<evidence type="ECO:0000313" key="2">
    <source>
        <dbReference type="Proteomes" id="UP000321820"/>
    </source>
</evidence>